<proteinExistence type="predicted"/>
<dbReference type="WBParaSite" id="nRc.2.0.1.t15993-RA">
    <property type="protein sequence ID" value="nRc.2.0.1.t15993-RA"/>
    <property type="gene ID" value="nRc.2.0.1.g15993"/>
</dbReference>
<accession>A0A915IP79</accession>
<sequence>MKPGNYPNEYILLFSLGTALIDGSELSNNELRERINKLIIGHSTLMKLKIIQGDGSWIDLSLCRNLTHFTLELDEGMNSRKYEQLLSLLDFNLNLEILNFVK</sequence>
<evidence type="ECO:0000313" key="2">
    <source>
        <dbReference type="WBParaSite" id="nRc.2.0.1.t15993-RA"/>
    </source>
</evidence>
<dbReference type="Proteomes" id="UP000887565">
    <property type="component" value="Unplaced"/>
</dbReference>
<keyword evidence="1" id="KW-1185">Reference proteome</keyword>
<dbReference type="AlphaFoldDB" id="A0A915IP79"/>
<name>A0A915IP79_ROMCU</name>
<organism evidence="1 2">
    <name type="scientific">Romanomermis culicivorax</name>
    <name type="common">Nematode worm</name>
    <dbReference type="NCBI Taxonomy" id="13658"/>
    <lineage>
        <taxon>Eukaryota</taxon>
        <taxon>Metazoa</taxon>
        <taxon>Ecdysozoa</taxon>
        <taxon>Nematoda</taxon>
        <taxon>Enoplea</taxon>
        <taxon>Dorylaimia</taxon>
        <taxon>Mermithida</taxon>
        <taxon>Mermithoidea</taxon>
        <taxon>Mermithidae</taxon>
        <taxon>Romanomermis</taxon>
    </lineage>
</organism>
<evidence type="ECO:0000313" key="1">
    <source>
        <dbReference type="Proteomes" id="UP000887565"/>
    </source>
</evidence>
<protein>
    <submittedName>
        <fullName evidence="2">Uncharacterized protein</fullName>
    </submittedName>
</protein>
<reference evidence="2" key="1">
    <citation type="submission" date="2022-11" db="UniProtKB">
        <authorList>
            <consortium name="WormBaseParasite"/>
        </authorList>
    </citation>
    <scope>IDENTIFICATION</scope>
</reference>